<evidence type="ECO:0000256" key="15">
    <source>
        <dbReference type="RuleBase" id="RU367157"/>
    </source>
</evidence>
<protein>
    <recommendedName>
        <fullName evidence="2 15">Transferrin receptor protein 1</fullName>
    </recommendedName>
</protein>
<dbReference type="Pfam" id="PF04389">
    <property type="entry name" value="Peptidase_M28"/>
    <property type="match status" value="1"/>
</dbReference>
<evidence type="ECO:0000256" key="4">
    <source>
        <dbReference type="ARBA" id="ARBA00022553"/>
    </source>
</evidence>
<accession>A0A8B8XAK6</accession>
<dbReference type="SUPFAM" id="SSF53187">
    <property type="entry name" value="Zn-dependent exopeptidases"/>
    <property type="match status" value="1"/>
</dbReference>
<name>A0A8B8XAK6_BALMU</name>
<keyword evidence="11" id="KW-1015">Disulfide bond</keyword>
<evidence type="ECO:0000256" key="8">
    <source>
        <dbReference type="ARBA" id="ARBA00022989"/>
    </source>
</evidence>
<dbReference type="GO" id="GO:0055037">
    <property type="term" value="C:recycling endosome"/>
    <property type="evidence" value="ECO:0007669"/>
    <property type="project" value="UniProtKB-ARBA"/>
</dbReference>
<evidence type="ECO:0000256" key="3">
    <source>
        <dbReference type="ARBA" id="ARBA00022475"/>
    </source>
</evidence>
<feature type="domain" description="PA" evidence="17">
    <location>
        <begin position="239"/>
        <end position="303"/>
    </location>
</feature>
<evidence type="ECO:0000313" key="20">
    <source>
        <dbReference type="Proteomes" id="UP000694857"/>
    </source>
</evidence>
<feature type="domain" description="Transferrin receptor-like dimerisation" evidence="18">
    <location>
        <begin position="648"/>
        <end position="760"/>
    </location>
</feature>
<evidence type="ECO:0000256" key="9">
    <source>
        <dbReference type="ARBA" id="ARBA00023136"/>
    </source>
</evidence>
<comment type="similarity">
    <text evidence="1 15">Belongs to the peptidase M28 family. M28B subfamily.</text>
</comment>
<dbReference type="GeneID" id="118894408"/>
<dbReference type="FunFam" id="1.20.930.40:FF:000002">
    <property type="entry name" value="Transferrin receptor protein 1"/>
    <property type="match status" value="1"/>
</dbReference>
<comment type="subcellular location">
    <subcellularLocation>
        <location evidence="15">Cell membrane</location>
        <topology evidence="15">Single-pass type II membrane protein</topology>
    </subcellularLocation>
    <subcellularLocation>
        <location evidence="15">Melanosome</location>
    </subcellularLocation>
</comment>
<dbReference type="GO" id="GO:0042470">
    <property type="term" value="C:melanosome"/>
    <property type="evidence" value="ECO:0007669"/>
    <property type="project" value="UniProtKB-SubCell"/>
</dbReference>
<sequence>MMDQARSAFSNLFGGEPLSYTRFSLARQVDGDNSHVEMKLAVDEEENVDNNMRGNHTSVTKPKRLNGYICYGTIAVIVFFLIGFMIGYLGYCKRVEPKADCERPAGTGPSCTEETEPFETEEQLPETRRIFWADLKSMLSERLDAIDFTSAIKMLNENSYVPREAGSQKDESLAFYIENQFRELKLSKVWHDEHYVKIQVKGSNAQNSVTIVSKSGGSSMAYQVENPEGYVAYSKATTVTGKLVHANFGTKKDFEDLNMPVNGSLVIVRAGKITFAEKVANAESLNAIGVLIYMDQTKFPIVNADLPVFGHAHLGTGDPYTPGFPSFNHTQFPPSQSSGLPNIPVQTISRAGAEKLFQNMEGDCPSIWGIDSSCKLVSSQNKNVKLTVNNVLKEIRIFNIFGVIKGFEEPDRYVIVGAQRDAWGPGAAKSSVGTSLLLKLAQILSDMVLKGQFKPSRSIVFASWSGGDFGAIGATEWLEGYLASLHLKAFTYINLDKAILGTSKFKVSSSPLLYSLIEKTMQDVKHPVTGLSLYRDSNWINKVEKLSFDNAAFPFLAYSGIPAVSFCFCEDTDYPYLGTPMDTYEVLNQNVPQLNKMARAAAEVAGLLVIKLTHDVELNLNYEMYNDKILWFVREMNQFRADIKEMGLNLQWLYSARGDFFRATSRLTTDYKNAERTNRFVMREINDRIMKVEYHFLSPYVSPRESPFRHIFWGSGSHTLSALLEHLKLRQKNNGAFNQTLLKNQLALATWTIQGAANALSGDIWDIDNEF</sequence>
<keyword evidence="13 15" id="KW-0325">Glycoprotein</keyword>
<dbReference type="Gene3D" id="3.40.630.10">
    <property type="entry name" value="Zn peptidases"/>
    <property type="match status" value="1"/>
</dbReference>
<keyword evidence="14 15" id="KW-0449">Lipoprotein</keyword>
<dbReference type="CDD" id="cd09848">
    <property type="entry name" value="M28_TfR"/>
    <property type="match status" value="1"/>
</dbReference>
<evidence type="ECO:0000256" key="2">
    <source>
        <dbReference type="ARBA" id="ARBA00016899"/>
    </source>
</evidence>
<keyword evidence="3 15" id="KW-1003">Cell membrane</keyword>
<feature type="transmembrane region" description="Helical" evidence="15">
    <location>
        <begin position="68"/>
        <end position="91"/>
    </location>
</feature>
<evidence type="ECO:0000256" key="10">
    <source>
        <dbReference type="ARBA" id="ARBA00023139"/>
    </source>
</evidence>
<dbReference type="PANTHER" id="PTHR10404:SF26">
    <property type="entry name" value="TRANSFERRIN RECEPTOR PROTEIN 1"/>
    <property type="match status" value="1"/>
</dbReference>
<dbReference type="GO" id="GO:0004998">
    <property type="term" value="F:transferrin receptor activity"/>
    <property type="evidence" value="ECO:0007669"/>
    <property type="project" value="UniProtKB-UniRule"/>
</dbReference>
<keyword evidence="9 15" id="KW-0472">Membrane</keyword>
<dbReference type="PANTHER" id="PTHR10404">
    <property type="entry name" value="N-ACETYLATED-ALPHA-LINKED ACIDIC DIPEPTIDASE"/>
    <property type="match status" value="1"/>
</dbReference>
<dbReference type="CTD" id="7037"/>
<organism evidence="20 21">
    <name type="scientific">Balaenoptera musculus</name>
    <name type="common">Blue whale</name>
    <dbReference type="NCBI Taxonomy" id="9771"/>
    <lineage>
        <taxon>Eukaryota</taxon>
        <taxon>Metazoa</taxon>
        <taxon>Chordata</taxon>
        <taxon>Craniata</taxon>
        <taxon>Vertebrata</taxon>
        <taxon>Euteleostomi</taxon>
        <taxon>Mammalia</taxon>
        <taxon>Eutheria</taxon>
        <taxon>Laurasiatheria</taxon>
        <taxon>Artiodactyla</taxon>
        <taxon>Whippomorpha</taxon>
        <taxon>Cetacea</taxon>
        <taxon>Mysticeti</taxon>
        <taxon>Balaenopteridae</taxon>
        <taxon>Balaenoptera</taxon>
    </lineage>
</organism>
<evidence type="ECO:0000256" key="7">
    <source>
        <dbReference type="ARBA" id="ARBA00022968"/>
    </source>
</evidence>
<comment type="function">
    <text evidence="15">Cellular uptake of iron occurs via receptor-mediated endocytosis of ligand-occupied transferrin receptor into specialized endosomes. Endosomal acidification leads to iron release. The apotransferrin-receptor complex is then recycled to the cell surface with a return to neutral pH and the concomitant loss of affinity of apotransferrin for its receptor. Transferrin receptor is necessary for development of erythrocytes and the nervous system. Acts as a lipid sensor that regulates mitochondrial fusion by regulating activation of the JNK pathway.</text>
</comment>
<keyword evidence="6 15" id="KW-0812">Transmembrane</keyword>
<reference evidence="21" key="1">
    <citation type="submission" date="2025-08" db="UniProtKB">
        <authorList>
            <consortium name="RefSeq"/>
        </authorList>
    </citation>
    <scope>IDENTIFICATION</scope>
    <source>
        <tissue evidence="21">Epidermis and Blubber</tissue>
    </source>
</reference>
<proteinExistence type="inferred from homology"/>
<keyword evidence="12 15" id="KW-0675">Receptor</keyword>
<dbReference type="CDD" id="cd02128">
    <property type="entry name" value="PA_TfR"/>
    <property type="match status" value="1"/>
</dbReference>
<dbReference type="InterPro" id="IPR046450">
    <property type="entry name" value="PA_dom_sf"/>
</dbReference>
<dbReference type="Gene3D" id="1.20.930.40">
    <property type="entry name" value="Transferrin receptor-like, dimerisation domain"/>
    <property type="match status" value="1"/>
</dbReference>
<evidence type="ECO:0000256" key="1">
    <source>
        <dbReference type="ARBA" id="ARBA00005634"/>
    </source>
</evidence>
<evidence type="ECO:0000259" key="17">
    <source>
        <dbReference type="Pfam" id="PF02225"/>
    </source>
</evidence>
<feature type="domain" description="Peptidase M28" evidence="19">
    <location>
        <begin position="399"/>
        <end position="594"/>
    </location>
</feature>
<dbReference type="GO" id="GO:0009897">
    <property type="term" value="C:external side of plasma membrane"/>
    <property type="evidence" value="ECO:0007669"/>
    <property type="project" value="TreeGrafter"/>
</dbReference>
<evidence type="ECO:0000313" key="21">
    <source>
        <dbReference type="RefSeq" id="XP_036706561.1"/>
    </source>
</evidence>
<evidence type="ECO:0000256" key="16">
    <source>
        <dbReference type="SAM" id="MobiDB-lite"/>
    </source>
</evidence>
<dbReference type="GO" id="GO:0033572">
    <property type="term" value="P:transferrin transport"/>
    <property type="evidence" value="ECO:0007669"/>
    <property type="project" value="UniProtKB-UniRule"/>
</dbReference>
<feature type="region of interest" description="Disordered" evidence="16">
    <location>
        <begin position="101"/>
        <end position="120"/>
    </location>
</feature>
<comment type="PTM">
    <text evidence="15">Stearoylated.</text>
</comment>
<dbReference type="InterPro" id="IPR039373">
    <property type="entry name" value="Peptidase_M28B"/>
</dbReference>
<dbReference type="FunFam" id="3.50.30.30:FF:000010">
    <property type="entry name" value="Transferrin receptor protein 1"/>
    <property type="match status" value="1"/>
</dbReference>
<dbReference type="InterPro" id="IPR007484">
    <property type="entry name" value="Peptidase_M28"/>
</dbReference>
<dbReference type="GO" id="GO:0031623">
    <property type="term" value="P:receptor internalization"/>
    <property type="evidence" value="ECO:0007669"/>
    <property type="project" value="UniProtKB-UniRule"/>
</dbReference>
<keyword evidence="4" id="KW-0597">Phosphoprotein</keyword>
<gene>
    <name evidence="21" type="primary">TFRC</name>
</gene>
<dbReference type="InterPro" id="IPR003137">
    <property type="entry name" value="PA_domain"/>
</dbReference>
<keyword evidence="8 15" id="KW-1133">Transmembrane helix</keyword>
<dbReference type="Proteomes" id="UP000694857">
    <property type="component" value="Chromosome 4"/>
</dbReference>
<evidence type="ECO:0000256" key="14">
    <source>
        <dbReference type="ARBA" id="ARBA00023288"/>
    </source>
</evidence>
<dbReference type="Pfam" id="PF04253">
    <property type="entry name" value="TFR_dimer"/>
    <property type="match status" value="1"/>
</dbReference>
<evidence type="ECO:0000256" key="11">
    <source>
        <dbReference type="ARBA" id="ARBA00023157"/>
    </source>
</evidence>
<dbReference type="InterPro" id="IPR007365">
    <property type="entry name" value="TFR-like_dimer_dom"/>
</dbReference>
<evidence type="ECO:0000256" key="5">
    <source>
        <dbReference type="ARBA" id="ARBA00022583"/>
    </source>
</evidence>
<evidence type="ECO:0000256" key="6">
    <source>
        <dbReference type="ARBA" id="ARBA00022692"/>
    </source>
</evidence>
<dbReference type="Pfam" id="PF02225">
    <property type="entry name" value="PA"/>
    <property type="match status" value="1"/>
</dbReference>
<keyword evidence="10 15" id="KW-0564">Palmitate</keyword>
<dbReference type="GO" id="GO:0006879">
    <property type="term" value="P:intracellular iron ion homeostasis"/>
    <property type="evidence" value="ECO:0007669"/>
    <property type="project" value="UniProtKB-UniRule"/>
</dbReference>
<evidence type="ECO:0000259" key="18">
    <source>
        <dbReference type="Pfam" id="PF04253"/>
    </source>
</evidence>
<keyword evidence="5 15" id="KW-0254">Endocytosis</keyword>
<dbReference type="InterPro" id="IPR036757">
    <property type="entry name" value="TFR-like_dimer_dom_sf"/>
</dbReference>
<evidence type="ECO:0000256" key="13">
    <source>
        <dbReference type="ARBA" id="ARBA00023180"/>
    </source>
</evidence>
<keyword evidence="7" id="KW-0735">Signal-anchor</keyword>
<dbReference type="SUPFAM" id="SSF52025">
    <property type="entry name" value="PA domain"/>
    <property type="match status" value="1"/>
</dbReference>
<evidence type="ECO:0000259" key="19">
    <source>
        <dbReference type="Pfam" id="PF04389"/>
    </source>
</evidence>
<dbReference type="SUPFAM" id="SSF47672">
    <property type="entry name" value="Transferrin receptor-like dimerisation domain"/>
    <property type="match status" value="1"/>
</dbReference>
<dbReference type="FunFam" id="3.40.630.10:FF:000045">
    <property type="entry name" value="Transferrin receptor protein 1"/>
    <property type="match status" value="1"/>
</dbReference>
<comment type="subunit">
    <text evidence="15">Homodimer; disulfide-linked.</text>
</comment>
<dbReference type="RefSeq" id="XP_036706561.1">
    <property type="nucleotide sequence ID" value="XM_036850666.1"/>
</dbReference>
<dbReference type="Gene3D" id="3.50.30.30">
    <property type="match status" value="1"/>
</dbReference>
<evidence type="ECO:0000256" key="12">
    <source>
        <dbReference type="ARBA" id="ARBA00023170"/>
    </source>
</evidence>
<dbReference type="InterPro" id="IPR037324">
    <property type="entry name" value="TfR1/2_PA"/>
</dbReference>
<dbReference type="AlphaFoldDB" id="A0A8B8XAK6"/>
<keyword evidence="20" id="KW-1185">Reference proteome</keyword>